<proteinExistence type="predicted"/>
<dbReference type="GO" id="GO:0003677">
    <property type="term" value="F:DNA binding"/>
    <property type="evidence" value="ECO:0007669"/>
    <property type="project" value="UniProtKB-KW"/>
</dbReference>
<accession>A0A9D1JSB0</accession>
<dbReference type="Pfam" id="PF04237">
    <property type="entry name" value="YjbR"/>
    <property type="match status" value="1"/>
</dbReference>
<reference evidence="1" key="2">
    <citation type="journal article" date="2021" name="PeerJ">
        <title>Extensive microbial diversity within the chicken gut microbiome revealed by metagenomics and culture.</title>
        <authorList>
            <person name="Gilroy R."/>
            <person name="Ravi A."/>
            <person name="Getino M."/>
            <person name="Pursley I."/>
            <person name="Horton D.L."/>
            <person name="Alikhan N.F."/>
            <person name="Baker D."/>
            <person name="Gharbi K."/>
            <person name="Hall N."/>
            <person name="Watson M."/>
            <person name="Adriaenssens E.M."/>
            <person name="Foster-Nyarko E."/>
            <person name="Jarju S."/>
            <person name="Secka A."/>
            <person name="Antonio M."/>
            <person name="Oren A."/>
            <person name="Chaudhuri R.R."/>
            <person name="La Ragione R."/>
            <person name="Hildebrand F."/>
            <person name="Pallen M.J."/>
        </authorList>
    </citation>
    <scope>NUCLEOTIDE SEQUENCE</scope>
    <source>
        <strain evidence="1">CHK178-757</strain>
    </source>
</reference>
<dbReference type="PANTHER" id="PTHR35145:SF1">
    <property type="entry name" value="CYTOPLASMIC PROTEIN"/>
    <property type="match status" value="1"/>
</dbReference>
<dbReference type="InterPro" id="IPR058532">
    <property type="entry name" value="YjbR/MT2646/Rv2570-like"/>
</dbReference>
<dbReference type="AlphaFoldDB" id="A0A9D1JSB0"/>
<evidence type="ECO:0000313" key="1">
    <source>
        <dbReference type="EMBL" id="HIS48210.1"/>
    </source>
</evidence>
<dbReference type="PANTHER" id="PTHR35145">
    <property type="entry name" value="CYTOPLASMIC PROTEIN-RELATED"/>
    <property type="match status" value="1"/>
</dbReference>
<evidence type="ECO:0000313" key="2">
    <source>
        <dbReference type="Proteomes" id="UP000823927"/>
    </source>
</evidence>
<name>A0A9D1JSB0_9FIRM</name>
<sequence>MFEKNTYADLICQDIQNEYHSLPEHLWARFPNYTVFRHQDNQKWFALIMDIPKEKLGIPGTDIVHILNLKISDPMLRDILLSQKGYFPGYHFGHGNWISILLDGTVSLEEIQGLIHDSYMATASKATKGQLRPPKDWLIPANPKVFDIEHAFDHTNTLTWHSIRGVKTGDTIFIYVTAPVGAVLFQCSVTCTPSPEASDITSPETEPVCLKLERRFSPEQFPLSRLREDYGIYSVRGPRGVPEALAKDMKDL</sequence>
<keyword evidence="1" id="KW-0238">DNA-binding</keyword>
<dbReference type="SUPFAM" id="SSF88697">
    <property type="entry name" value="PUA domain-like"/>
    <property type="match status" value="1"/>
</dbReference>
<protein>
    <submittedName>
        <fullName evidence="1">MmcQ/YjbR family DNA-binding protein</fullName>
    </submittedName>
</protein>
<organism evidence="1 2">
    <name type="scientific">Candidatus Scybalocola faecigallinarum</name>
    <dbReference type="NCBI Taxonomy" id="2840941"/>
    <lineage>
        <taxon>Bacteria</taxon>
        <taxon>Bacillati</taxon>
        <taxon>Bacillota</taxon>
        <taxon>Clostridia</taxon>
        <taxon>Lachnospirales</taxon>
        <taxon>Lachnospiraceae</taxon>
        <taxon>Lachnospiraceae incertae sedis</taxon>
        <taxon>Candidatus Scybalocola (ex Gilroy et al. 2021)</taxon>
    </lineage>
</organism>
<comment type="caution">
    <text evidence="1">The sequence shown here is derived from an EMBL/GenBank/DDBJ whole genome shotgun (WGS) entry which is preliminary data.</text>
</comment>
<reference evidence="1" key="1">
    <citation type="submission" date="2020-10" db="EMBL/GenBank/DDBJ databases">
        <authorList>
            <person name="Gilroy R."/>
        </authorList>
    </citation>
    <scope>NUCLEOTIDE SEQUENCE</scope>
    <source>
        <strain evidence="1">CHK178-757</strain>
    </source>
</reference>
<dbReference type="InterPro" id="IPR015947">
    <property type="entry name" value="PUA-like_sf"/>
</dbReference>
<dbReference type="Proteomes" id="UP000823927">
    <property type="component" value="Unassembled WGS sequence"/>
</dbReference>
<dbReference type="InterPro" id="IPR007351">
    <property type="entry name" value="YjbR"/>
</dbReference>
<dbReference type="InterPro" id="IPR038056">
    <property type="entry name" value="YjbR-like_sf"/>
</dbReference>
<gene>
    <name evidence="1" type="ORF">IAB46_11785</name>
</gene>
<dbReference type="EMBL" id="DVIT01000046">
    <property type="protein sequence ID" value="HIS48210.1"/>
    <property type="molecule type" value="Genomic_DNA"/>
</dbReference>
<dbReference type="Gene3D" id="3.90.1150.30">
    <property type="match status" value="1"/>
</dbReference>
<dbReference type="SUPFAM" id="SSF142906">
    <property type="entry name" value="YjbR-like"/>
    <property type="match status" value="1"/>
</dbReference>